<proteinExistence type="inferred from homology"/>
<evidence type="ECO:0000256" key="1">
    <source>
        <dbReference type="ARBA" id="ARBA00003510"/>
    </source>
</evidence>
<dbReference type="PANTHER" id="PTHR42922">
    <property type="entry name" value="PHOSPHATE TRANSPORT SYSTEM PERMEASE PROTEIN PSTA"/>
    <property type="match status" value="1"/>
</dbReference>
<evidence type="ECO:0000256" key="9">
    <source>
        <dbReference type="ARBA" id="ARBA00023136"/>
    </source>
</evidence>
<evidence type="ECO:0000256" key="11">
    <source>
        <dbReference type="SAM" id="MobiDB-lite"/>
    </source>
</evidence>
<feature type="transmembrane region" description="Helical" evidence="10">
    <location>
        <begin position="50"/>
        <end position="69"/>
    </location>
</feature>
<evidence type="ECO:0000259" key="12">
    <source>
        <dbReference type="PROSITE" id="PS50928"/>
    </source>
</evidence>
<dbReference type="NCBIfam" id="TIGR00974">
    <property type="entry name" value="3a0107s02c"/>
    <property type="match status" value="1"/>
</dbReference>
<evidence type="ECO:0000256" key="6">
    <source>
        <dbReference type="ARBA" id="ARBA00022592"/>
    </source>
</evidence>
<feature type="compositionally biased region" description="Basic and acidic residues" evidence="11">
    <location>
        <begin position="395"/>
        <end position="410"/>
    </location>
</feature>
<feature type="domain" description="ABC transmembrane type-1" evidence="12">
    <location>
        <begin position="169"/>
        <end position="372"/>
    </location>
</feature>
<evidence type="ECO:0000313" key="13">
    <source>
        <dbReference type="EMBL" id="UNM10932.1"/>
    </source>
</evidence>
<keyword evidence="4" id="KW-0813">Transport</keyword>
<evidence type="ECO:0000256" key="4">
    <source>
        <dbReference type="ARBA" id="ARBA00022448"/>
    </source>
</evidence>
<keyword evidence="9 10" id="KW-0472">Membrane</keyword>
<accession>A0ABY3WJH6</accession>
<keyword evidence="7 10" id="KW-0812">Transmembrane</keyword>
<keyword evidence="5 10" id="KW-1003">Cell membrane</keyword>
<evidence type="ECO:0000256" key="3">
    <source>
        <dbReference type="ARBA" id="ARBA00007069"/>
    </source>
</evidence>
<feature type="compositionally biased region" description="Low complexity" evidence="11">
    <location>
        <begin position="1"/>
        <end position="19"/>
    </location>
</feature>
<dbReference type="InterPro" id="IPR035906">
    <property type="entry name" value="MetI-like_sf"/>
</dbReference>
<dbReference type="SUPFAM" id="SSF161098">
    <property type="entry name" value="MetI-like"/>
    <property type="match status" value="1"/>
</dbReference>
<feature type="transmembrane region" description="Helical" evidence="10">
    <location>
        <begin position="355"/>
        <end position="376"/>
    </location>
</feature>
<reference evidence="13 14" key="1">
    <citation type="submission" date="2021-03" db="EMBL/GenBank/DDBJ databases">
        <title>Complete genome of Streptomyces formicae strain 1H-GS9 (DSM 100524).</title>
        <authorList>
            <person name="Atanasov K.E."/>
            <person name="Altabella T."/>
            <person name="Ferrer A."/>
        </authorList>
    </citation>
    <scope>NUCLEOTIDE SEQUENCE [LARGE SCALE GENOMIC DNA]</scope>
    <source>
        <strain evidence="13 14">1H-GS9</strain>
    </source>
</reference>
<dbReference type="InterPro" id="IPR005672">
    <property type="entry name" value="Phosphate_PstA"/>
</dbReference>
<evidence type="ECO:0000256" key="5">
    <source>
        <dbReference type="ARBA" id="ARBA00022475"/>
    </source>
</evidence>
<keyword evidence="6" id="KW-0592">Phosphate transport</keyword>
<evidence type="ECO:0000313" key="14">
    <source>
        <dbReference type="Proteomes" id="UP000828924"/>
    </source>
</evidence>
<evidence type="ECO:0000256" key="7">
    <source>
        <dbReference type="ARBA" id="ARBA00022692"/>
    </source>
</evidence>
<dbReference type="Proteomes" id="UP000828924">
    <property type="component" value="Chromosome"/>
</dbReference>
<evidence type="ECO:0000256" key="2">
    <source>
        <dbReference type="ARBA" id="ARBA00004651"/>
    </source>
</evidence>
<comment type="similarity">
    <text evidence="3 10">Belongs to the binding-protein-dependent transport system permease family. CysTW subfamily.</text>
</comment>
<dbReference type="EMBL" id="CP071872">
    <property type="protein sequence ID" value="UNM10932.1"/>
    <property type="molecule type" value="Genomic_DNA"/>
</dbReference>
<sequence>MGTLATESTPGTEPGTEPKPAAEVATSLPAAVRTKRPEARRSTSSLRATDVYACVGAAAASLSITGLLYTRLTGFTGFLGFVVIAYALFIGLYALLVSFDEDGPAVQDRIVSVVVHSMGLLLMTGLLFVVVYTLWEGRRALLHLNFFLEDMILAGPLQPLTVGGIRHAFIGTLIQIALALAITVPAGLLCAVFLNEVPGRYSRFVRTIVEAMTALPSIVAGLFIYALAIVALGMEKSGFAASLAITVMMLPIVIRAADVVIRLVPGTLREASYALGAPRWRTAWHVVLPTARSGLTTSVILGTARGIGETSPVLLTAGFTTATNLNPLSAPMVSLPLATFQLVKSPEQTFINRGFGTAAVLLGLVLVLFAIARVIGGRGPGQLTKRQQHRRVLGSRKDMHRIEARRRTDRFSTAPVQEPTRSHP</sequence>
<name>A0ABY3WJH6_9ACTN</name>
<feature type="transmembrane region" description="Helical" evidence="10">
    <location>
        <begin position="239"/>
        <end position="257"/>
    </location>
</feature>
<comment type="subcellular location">
    <subcellularLocation>
        <location evidence="2 10">Cell membrane</location>
        <topology evidence="2 10">Multi-pass membrane protein</topology>
    </subcellularLocation>
</comment>
<organism evidence="13 14">
    <name type="scientific">Streptomyces formicae</name>
    <dbReference type="NCBI Taxonomy" id="1616117"/>
    <lineage>
        <taxon>Bacteria</taxon>
        <taxon>Bacillati</taxon>
        <taxon>Actinomycetota</taxon>
        <taxon>Actinomycetes</taxon>
        <taxon>Kitasatosporales</taxon>
        <taxon>Streptomycetaceae</taxon>
        <taxon>Streptomyces</taxon>
    </lineage>
</organism>
<comment type="function">
    <text evidence="1">Part of the binding-protein-dependent transport system for phosphate; probably responsible for the translocation of the substrate across the membrane.</text>
</comment>
<feature type="transmembrane region" description="Helical" evidence="10">
    <location>
        <begin position="75"/>
        <end position="98"/>
    </location>
</feature>
<dbReference type="Pfam" id="PF00528">
    <property type="entry name" value="BPD_transp_1"/>
    <property type="match status" value="1"/>
</dbReference>
<dbReference type="Gene3D" id="1.10.3720.10">
    <property type="entry name" value="MetI-like"/>
    <property type="match status" value="1"/>
</dbReference>
<protein>
    <recommendedName>
        <fullName evidence="10">Phosphate transport system permease protein PstA</fullName>
    </recommendedName>
</protein>
<dbReference type="PANTHER" id="PTHR42922:SF1">
    <property type="entry name" value="PHOSPHATE TRANSPORT SYSTEM PERMEASE PROTEIN PSTA"/>
    <property type="match status" value="1"/>
</dbReference>
<keyword evidence="8 10" id="KW-1133">Transmembrane helix</keyword>
<feature type="region of interest" description="Disordered" evidence="11">
    <location>
        <begin position="380"/>
        <end position="424"/>
    </location>
</feature>
<keyword evidence="14" id="KW-1185">Reference proteome</keyword>
<dbReference type="PROSITE" id="PS50928">
    <property type="entry name" value="ABC_TM1"/>
    <property type="match status" value="1"/>
</dbReference>
<evidence type="ECO:0000256" key="10">
    <source>
        <dbReference type="RuleBase" id="RU363043"/>
    </source>
</evidence>
<dbReference type="RefSeq" id="WP_242329471.1">
    <property type="nucleotide sequence ID" value="NZ_CP071872.1"/>
</dbReference>
<feature type="transmembrane region" description="Helical" evidence="10">
    <location>
        <begin position="110"/>
        <end position="134"/>
    </location>
</feature>
<feature type="region of interest" description="Disordered" evidence="11">
    <location>
        <begin position="1"/>
        <end position="28"/>
    </location>
</feature>
<feature type="transmembrane region" description="Helical" evidence="10">
    <location>
        <begin position="169"/>
        <end position="194"/>
    </location>
</feature>
<evidence type="ECO:0000256" key="8">
    <source>
        <dbReference type="ARBA" id="ARBA00022989"/>
    </source>
</evidence>
<dbReference type="InterPro" id="IPR051408">
    <property type="entry name" value="Phosphate_transprt_permease"/>
</dbReference>
<dbReference type="CDD" id="cd06261">
    <property type="entry name" value="TM_PBP2"/>
    <property type="match status" value="1"/>
</dbReference>
<dbReference type="InterPro" id="IPR000515">
    <property type="entry name" value="MetI-like"/>
</dbReference>
<gene>
    <name evidence="13" type="primary">pstA</name>
    <name evidence="13" type="ORF">J4032_04840</name>
</gene>
<feature type="transmembrane region" description="Helical" evidence="10">
    <location>
        <begin position="214"/>
        <end position="232"/>
    </location>
</feature>